<reference evidence="1" key="1">
    <citation type="submission" date="2020-04" db="EMBL/GenBank/DDBJ databases">
        <authorList>
            <person name="Alioto T."/>
            <person name="Alioto T."/>
            <person name="Gomez Garrido J."/>
        </authorList>
    </citation>
    <scope>NUCLEOTIDE SEQUENCE</scope>
    <source>
        <strain evidence="1">A484AB</strain>
    </source>
</reference>
<organism evidence="1 2">
    <name type="scientific">Paramuricea clavata</name>
    <name type="common">Red gorgonian</name>
    <name type="synonym">Violescent sea-whip</name>
    <dbReference type="NCBI Taxonomy" id="317549"/>
    <lineage>
        <taxon>Eukaryota</taxon>
        <taxon>Metazoa</taxon>
        <taxon>Cnidaria</taxon>
        <taxon>Anthozoa</taxon>
        <taxon>Octocorallia</taxon>
        <taxon>Malacalcyonacea</taxon>
        <taxon>Plexauridae</taxon>
        <taxon>Paramuricea</taxon>
    </lineage>
</organism>
<dbReference type="Proteomes" id="UP001152795">
    <property type="component" value="Unassembled WGS sequence"/>
</dbReference>
<sequence length="108" mass="12032">MKIISVYVAVAESPVAFSNNTSVSAGKERKPDEVFQSRRFLNLQNTTNINNIANPQISIINTMPESSPTSKQESSCIVLPLERYAKKQAEVVQNNSVELTSNTKELRF</sequence>
<comment type="caution">
    <text evidence="1">The sequence shown here is derived from an EMBL/GenBank/DDBJ whole genome shotgun (WGS) entry which is preliminary data.</text>
</comment>
<evidence type="ECO:0000313" key="1">
    <source>
        <dbReference type="EMBL" id="CAB3986385.1"/>
    </source>
</evidence>
<keyword evidence="2" id="KW-1185">Reference proteome</keyword>
<gene>
    <name evidence="1" type="ORF">PACLA_8A042880</name>
</gene>
<protein>
    <submittedName>
        <fullName evidence="1">Uncharacterized protein</fullName>
    </submittedName>
</protein>
<name>A0A7D9HJY1_PARCT</name>
<accession>A0A7D9HJY1</accession>
<proteinExistence type="predicted"/>
<evidence type="ECO:0000313" key="2">
    <source>
        <dbReference type="Proteomes" id="UP001152795"/>
    </source>
</evidence>
<dbReference type="EMBL" id="CACRXK020001009">
    <property type="protein sequence ID" value="CAB3986385.1"/>
    <property type="molecule type" value="Genomic_DNA"/>
</dbReference>
<dbReference type="AlphaFoldDB" id="A0A7D9HJY1"/>